<keyword evidence="9" id="KW-0256">Endoplasmic reticulum</keyword>
<comment type="pathway">
    <text evidence="2">Protein modification; protein glycosylation.</text>
</comment>
<evidence type="ECO:0000256" key="12">
    <source>
        <dbReference type="ARBA" id="ARBA00044727"/>
    </source>
</evidence>
<feature type="transmembrane region" description="Helical" evidence="14">
    <location>
        <begin position="245"/>
        <end position="266"/>
    </location>
</feature>
<dbReference type="Pfam" id="PF04922">
    <property type="entry name" value="DIE2_ALG10"/>
    <property type="match status" value="1"/>
</dbReference>
<protein>
    <recommendedName>
        <fullName evidence="5 14">Dol-P-Glc:Glc(2)Man(9)GlcNAc(2)-PP-Dol alpha-1,2-glucosyltransferase</fullName>
        <ecNumber evidence="4 14">2.4.1.256</ecNumber>
    </recommendedName>
</protein>
<evidence type="ECO:0000256" key="7">
    <source>
        <dbReference type="ARBA" id="ARBA00022679"/>
    </source>
</evidence>
<dbReference type="PANTHER" id="PTHR12989:SF10">
    <property type="entry name" value="DOL-P-GLC:GLC(2)MAN(9)GLCNAC(2)-PP-DOL ALPHA-1,2-GLUCOSYLTRANSFERASE-RELATED"/>
    <property type="match status" value="1"/>
</dbReference>
<evidence type="ECO:0000256" key="9">
    <source>
        <dbReference type="ARBA" id="ARBA00022824"/>
    </source>
</evidence>
<comment type="subcellular location">
    <subcellularLocation>
        <location evidence="1">Endoplasmic reticulum membrane</location>
        <topology evidence="1">Multi-pass membrane protein</topology>
    </subcellularLocation>
</comment>
<name>A0A5B8MKR5_9CHLO</name>
<dbReference type="PANTHER" id="PTHR12989">
    <property type="entry name" value="ALPHA-1,2-GLUCOSYLTRANSFERASE ALG10"/>
    <property type="match status" value="1"/>
</dbReference>
<feature type="transmembrane region" description="Helical" evidence="14">
    <location>
        <begin position="278"/>
        <end position="295"/>
    </location>
</feature>
<sequence length="466" mass="51224">MARGGWSGGLLTGVVVVMHAVVWFWRSRVVTEPYMDEVFHIPQTQEYCQGRFDQWDDKITTFPGLYLVMAVPSLVVRWASTVFPSSSPVHASLGFLLCSVKGLRLCNGLVFGGLSALLSFEILGEVHPGISSEDAFLNALAINLFPVYFFSADLYYTDAGSLALVLLALLLALRRRHRASGVAAVGAVLFRQTNVVWAAFVLAYDLHSQVNPKGRSGGLLGLPRDLGRVLRGAWVHRARLARNNWITVALMAAFAAFVAKNGGVVVGDRDAHKPKLHLAQFLYCCTAVAGAHFLVHFDPRSPFVRALSGASKARVLLIAAPLLAAFCLVIRRYTLVHPYTLADNRHYTFYVWKNYLGRSEVHRVALAPLHLFSAGSLVHRLARTQPPLVVLAAFACAAATTALAELLEFRYYITFYAIHSLLSEPMSRTKAAGTCAAFLAANVALEAVFLFRPFTWPDGSVARFMW</sequence>
<evidence type="ECO:0000313" key="15">
    <source>
        <dbReference type="EMBL" id="QDZ21043.1"/>
    </source>
</evidence>
<keyword evidence="8 14" id="KW-0812">Transmembrane</keyword>
<evidence type="ECO:0000256" key="6">
    <source>
        <dbReference type="ARBA" id="ARBA00022676"/>
    </source>
</evidence>
<evidence type="ECO:0000256" key="14">
    <source>
        <dbReference type="PIRNR" id="PIRNR028810"/>
    </source>
</evidence>
<keyword evidence="16" id="KW-1185">Reference proteome</keyword>
<evidence type="ECO:0000256" key="8">
    <source>
        <dbReference type="ARBA" id="ARBA00022692"/>
    </source>
</evidence>
<comment type="catalytic activity">
    <reaction evidence="13">
        <text>an alpha-D-Glc-(1-&gt;3)-alpha-D-Glc-(1-&gt;3)-alpha-D-Man-(1-&gt;2)-alpha-D-Man-(1-&gt;2)-alpha-D-Man-(1-&gt;3)-[alpha-D-Man-(1-&gt;2)-alpha-D-Man-(1-&gt;3)-[alpha-D-Man-(1-&gt;2)-alpha-D-Man-(1-&gt;6)]-alpha-D-Man-(1-&gt;6)]-beta-D-Man-(1-&gt;4)-beta-D-GlcNAc-(1-&gt;4)-alpha-D-GlcNAc-diphospho-di-trans,poly-cis-dolichol + a di-trans,poly-cis-dolichyl beta-D-glucosyl phosphate = a alpha-D-Glc-(1-&gt;2)-alpha-D-Glc-(1-&gt;3)-alpha-D-Glc-(1-&gt;3)-alpha-D-Man-(1-&gt;2)-alpha-D-Man-(1-&gt;2)-alpha-D-Man-(1-&gt;3)-[alpha-D-Man-(1-&gt;2)-alpha-D-Man-(1-&gt;3)-[alpha-D-Man-(1-&gt;2)-alpha-D-Man-(1-&gt;6)]-alpha-D-Man-(1-&gt;6)]-beta-D-Man-(1-&gt;4)-beta-D-GlcNAc-(1-&gt;4)-alpha-D-GlcNAc-diphospho-di-trans,poly-cis-dolichol + a di-trans,poly-cis-dolichyl phosphate + H(+)</text>
        <dbReference type="Rhea" id="RHEA:29543"/>
        <dbReference type="Rhea" id="RHEA-COMP:19498"/>
        <dbReference type="Rhea" id="RHEA-COMP:19502"/>
        <dbReference type="Rhea" id="RHEA-COMP:19512"/>
        <dbReference type="Rhea" id="RHEA-COMP:19522"/>
        <dbReference type="ChEBI" id="CHEBI:15378"/>
        <dbReference type="ChEBI" id="CHEBI:57525"/>
        <dbReference type="ChEBI" id="CHEBI:57683"/>
        <dbReference type="ChEBI" id="CHEBI:132522"/>
        <dbReference type="ChEBI" id="CHEBI:132523"/>
        <dbReference type="EC" id="2.4.1.256"/>
    </reaction>
    <physiologicalReaction direction="left-to-right" evidence="13">
        <dbReference type="Rhea" id="RHEA:29544"/>
    </physiologicalReaction>
</comment>
<organism evidence="15 16">
    <name type="scientific">Chloropicon primus</name>
    <dbReference type="NCBI Taxonomy" id="1764295"/>
    <lineage>
        <taxon>Eukaryota</taxon>
        <taxon>Viridiplantae</taxon>
        <taxon>Chlorophyta</taxon>
        <taxon>Chloropicophyceae</taxon>
        <taxon>Chloropicales</taxon>
        <taxon>Chloropicaceae</taxon>
        <taxon>Chloropicon</taxon>
    </lineage>
</organism>
<evidence type="ECO:0000256" key="2">
    <source>
        <dbReference type="ARBA" id="ARBA00004922"/>
    </source>
</evidence>
<keyword evidence="11 14" id="KW-0472">Membrane</keyword>
<dbReference type="STRING" id="1764295.A0A5B8MKR5"/>
<dbReference type="GO" id="GO:0006488">
    <property type="term" value="P:dolichol-linked oligosaccharide biosynthetic process"/>
    <property type="evidence" value="ECO:0007669"/>
    <property type="project" value="UniProtKB-UniRule"/>
</dbReference>
<dbReference type="InterPro" id="IPR016900">
    <property type="entry name" value="Alg10"/>
</dbReference>
<dbReference type="EMBL" id="CP031038">
    <property type="protein sequence ID" value="QDZ21043.1"/>
    <property type="molecule type" value="Genomic_DNA"/>
</dbReference>
<feature type="transmembrane region" description="Helical" evidence="14">
    <location>
        <begin position="6"/>
        <end position="25"/>
    </location>
</feature>
<proteinExistence type="inferred from homology"/>
<comment type="similarity">
    <text evidence="3 14">Belongs to the ALG10 glucosyltransferase family.</text>
</comment>
<dbReference type="Proteomes" id="UP000316726">
    <property type="component" value="Chromosome 5"/>
</dbReference>
<feature type="transmembrane region" description="Helical" evidence="14">
    <location>
        <begin position="431"/>
        <end position="451"/>
    </location>
</feature>
<dbReference type="EC" id="2.4.1.256" evidence="4 14"/>
<dbReference type="PIRSF" id="PIRSF028810">
    <property type="entry name" value="Alpha1_2_glucosyltferase_Alg10"/>
    <property type="match status" value="1"/>
</dbReference>
<comment type="caution">
    <text evidence="14">Lacks conserved residue(s) required for the propagation of feature annotation.</text>
</comment>
<evidence type="ECO:0000256" key="1">
    <source>
        <dbReference type="ARBA" id="ARBA00004477"/>
    </source>
</evidence>
<feature type="transmembrane region" description="Helical" evidence="14">
    <location>
        <begin position="388"/>
        <end position="411"/>
    </location>
</feature>
<feature type="transmembrane region" description="Helical" evidence="14">
    <location>
        <begin position="59"/>
        <end position="79"/>
    </location>
</feature>
<evidence type="ECO:0000256" key="10">
    <source>
        <dbReference type="ARBA" id="ARBA00022989"/>
    </source>
</evidence>
<reference evidence="15 16" key="1">
    <citation type="submission" date="2018-07" db="EMBL/GenBank/DDBJ databases">
        <title>The complete nuclear genome of the prasinophyte Chloropicon primus (CCMP1205).</title>
        <authorList>
            <person name="Pombert J.-F."/>
            <person name="Otis C."/>
            <person name="Turmel M."/>
            <person name="Lemieux C."/>
        </authorList>
    </citation>
    <scope>NUCLEOTIDE SEQUENCE [LARGE SCALE GENOMIC DNA]</scope>
    <source>
        <strain evidence="15 16">CCMP1205</strain>
    </source>
</reference>
<feature type="transmembrane region" description="Helical" evidence="14">
    <location>
        <begin position="315"/>
        <end position="335"/>
    </location>
</feature>
<evidence type="ECO:0000256" key="3">
    <source>
        <dbReference type="ARBA" id="ARBA00010600"/>
    </source>
</evidence>
<accession>A0A5B8MKR5</accession>
<dbReference type="GO" id="GO:0106073">
    <property type="term" value="F:dolichyl pyrophosphate Glc2Man9GlcNAc2 alpha-1,2-glucosyltransferase activity"/>
    <property type="evidence" value="ECO:0007669"/>
    <property type="project" value="UniProtKB-UniRule"/>
</dbReference>
<comment type="function">
    <text evidence="12">Dol-P-Glc:Glc(2)Man(9)GlcNAc(2)-PP-Dol alpha-1,2-glucosyltransferase that operates in the biosynthetic pathway of dolichol-linked oligosaccharides, the glycan precursors employed in protein asparagine (N)-glycosylation. The assembly of dolichol-linked oligosaccharides begins on the cytosolic side of the endoplasmic reticulum membrane and finishes in its lumen. The sequential addition of sugars to dolichol pyrophosphate produces dolichol-linked oligosaccharides containing fourteen sugars, including two GlcNAcs, nine mannoses and three glucoses. Once assembled, the oligosaccharide is transferred from the lipid to nascent proteins by oligosaccharyltransferases. In the lumen of the endoplasmic reticulum, adds the third and last glucose residue from dolichyl phosphate glucose (Dol-P-Glc) onto the lipid-linked oligosaccharide intermediate Glc(2)Man(9)GlcNAc(2)-PP-Dol to produce Glc(3)Man(9)GlcNAc(2)-PP-Dol.</text>
</comment>
<gene>
    <name evidence="15" type="ORF">A3770_05p35610</name>
</gene>
<keyword evidence="6 14" id="KW-0328">Glycosyltransferase</keyword>
<keyword evidence="10 14" id="KW-1133">Transmembrane helix</keyword>
<evidence type="ECO:0000256" key="5">
    <source>
        <dbReference type="ARBA" id="ARBA00018512"/>
    </source>
</evidence>
<feature type="transmembrane region" description="Helical" evidence="14">
    <location>
        <begin position="154"/>
        <end position="173"/>
    </location>
</feature>
<evidence type="ECO:0000256" key="4">
    <source>
        <dbReference type="ARBA" id="ARBA00011967"/>
    </source>
</evidence>
<evidence type="ECO:0000313" key="16">
    <source>
        <dbReference type="Proteomes" id="UP000316726"/>
    </source>
</evidence>
<evidence type="ECO:0000256" key="11">
    <source>
        <dbReference type="ARBA" id="ARBA00023136"/>
    </source>
</evidence>
<dbReference type="OrthoDB" id="4769at2759"/>
<dbReference type="AlphaFoldDB" id="A0A5B8MKR5"/>
<evidence type="ECO:0000256" key="13">
    <source>
        <dbReference type="ARBA" id="ARBA00048064"/>
    </source>
</evidence>
<keyword evidence="7 15" id="KW-0808">Transferase</keyword>
<dbReference type="GO" id="GO:0005789">
    <property type="term" value="C:endoplasmic reticulum membrane"/>
    <property type="evidence" value="ECO:0007669"/>
    <property type="project" value="UniProtKB-SubCell"/>
</dbReference>